<accession>A0A0E9MXC6</accession>
<gene>
    <name evidence="1" type="ORF">FPE01S_01_11710</name>
</gene>
<dbReference type="AlphaFoldDB" id="A0A0E9MXC6"/>
<dbReference type="EMBL" id="BBWV01000001">
    <property type="protein sequence ID" value="GAO42158.1"/>
    <property type="molecule type" value="Genomic_DNA"/>
</dbReference>
<protein>
    <submittedName>
        <fullName evidence="1">Uncharacterized protein</fullName>
    </submittedName>
</protein>
<comment type="caution">
    <text evidence="1">The sequence shown here is derived from an EMBL/GenBank/DDBJ whole genome shotgun (WGS) entry which is preliminary data.</text>
</comment>
<evidence type="ECO:0000313" key="1">
    <source>
        <dbReference type="EMBL" id="GAO42158.1"/>
    </source>
</evidence>
<reference evidence="1 2" key="1">
    <citation type="submission" date="2015-04" db="EMBL/GenBank/DDBJ databases">
        <title>Whole genome shotgun sequence of Flavihumibacter petaseus NBRC 106054.</title>
        <authorList>
            <person name="Miyazawa S."/>
            <person name="Hosoyama A."/>
            <person name="Hashimoto M."/>
            <person name="Noguchi M."/>
            <person name="Tsuchikane K."/>
            <person name="Ohji S."/>
            <person name="Yamazoe A."/>
            <person name="Ichikawa N."/>
            <person name="Kimura A."/>
            <person name="Fujita N."/>
        </authorList>
    </citation>
    <scope>NUCLEOTIDE SEQUENCE [LARGE SCALE GENOMIC DNA]</scope>
    <source>
        <strain evidence="1 2">NBRC 106054</strain>
    </source>
</reference>
<proteinExistence type="predicted"/>
<evidence type="ECO:0000313" key="2">
    <source>
        <dbReference type="Proteomes" id="UP000033121"/>
    </source>
</evidence>
<sequence>MERCLKTARFMGHPSLQLNIVTSWKFLEKKEKVLSFKSDIPISDEFDPTLSLLASEIALVGFSESGQSRDYFDAVDVTLNSPKGEHSWEYSMDTLRFFVWRYNFTQTLLAKLDSCNYEAIGKFIDFDPVMQYDIDKMITGLRTREAEFKGKGKNFRLVGFYQEKVSKAMILRWFFYLKDSSTPSFLMVEMHSDSPNSIVKIGFVDAADIFNPA</sequence>
<organism evidence="1 2">
    <name type="scientific">Flavihumibacter petaseus NBRC 106054</name>
    <dbReference type="NCBI Taxonomy" id="1220578"/>
    <lineage>
        <taxon>Bacteria</taxon>
        <taxon>Pseudomonadati</taxon>
        <taxon>Bacteroidota</taxon>
        <taxon>Chitinophagia</taxon>
        <taxon>Chitinophagales</taxon>
        <taxon>Chitinophagaceae</taxon>
        <taxon>Flavihumibacter</taxon>
    </lineage>
</organism>
<dbReference type="Proteomes" id="UP000033121">
    <property type="component" value="Unassembled WGS sequence"/>
</dbReference>
<keyword evidence="2" id="KW-1185">Reference proteome</keyword>
<name>A0A0E9MXC6_9BACT</name>